<reference evidence="2 3" key="1">
    <citation type="journal article" date="2021" name="Plant Biotechnol. J.">
        <title>Multi-omics assisted identification of the key and species-specific regulatory components of drought-tolerant mechanisms in Gossypium stocksii.</title>
        <authorList>
            <person name="Yu D."/>
            <person name="Ke L."/>
            <person name="Zhang D."/>
            <person name="Wu Y."/>
            <person name="Sun Y."/>
            <person name="Mei J."/>
            <person name="Sun J."/>
            <person name="Sun Y."/>
        </authorList>
    </citation>
    <scope>NUCLEOTIDE SEQUENCE [LARGE SCALE GENOMIC DNA]</scope>
    <source>
        <strain evidence="3">cv. E1</strain>
        <tissue evidence="2">Leaf</tissue>
    </source>
</reference>
<evidence type="ECO:0000313" key="3">
    <source>
        <dbReference type="Proteomes" id="UP000828251"/>
    </source>
</evidence>
<keyword evidence="3" id="KW-1185">Reference proteome</keyword>
<feature type="region of interest" description="Disordered" evidence="1">
    <location>
        <begin position="52"/>
        <end position="77"/>
    </location>
</feature>
<proteinExistence type="predicted"/>
<dbReference type="AlphaFoldDB" id="A0A9D3V734"/>
<dbReference type="EMBL" id="JAIQCV010000008">
    <property type="protein sequence ID" value="KAH1073344.1"/>
    <property type="molecule type" value="Genomic_DNA"/>
</dbReference>
<comment type="caution">
    <text evidence="2">The sequence shown here is derived from an EMBL/GenBank/DDBJ whole genome shotgun (WGS) entry which is preliminary data.</text>
</comment>
<dbReference type="Proteomes" id="UP000828251">
    <property type="component" value="Unassembled WGS sequence"/>
</dbReference>
<name>A0A9D3V734_9ROSI</name>
<organism evidence="2 3">
    <name type="scientific">Gossypium stocksii</name>
    <dbReference type="NCBI Taxonomy" id="47602"/>
    <lineage>
        <taxon>Eukaryota</taxon>
        <taxon>Viridiplantae</taxon>
        <taxon>Streptophyta</taxon>
        <taxon>Embryophyta</taxon>
        <taxon>Tracheophyta</taxon>
        <taxon>Spermatophyta</taxon>
        <taxon>Magnoliopsida</taxon>
        <taxon>eudicotyledons</taxon>
        <taxon>Gunneridae</taxon>
        <taxon>Pentapetalae</taxon>
        <taxon>rosids</taxon>
        <taxon>malvids</taxon>
        <taxon>Malvales</taxon>
        <taxon>Malvaceae</taxon>
        <taxon>Malvoideae</taxon>
        <taxon>Gossypium</taxon>
    </lineage>
</organism>
<dbReference type="OrthoDB" id="995524at2759"/>
<sequence length="112" mass="13174">MNSEQKPDTLIKENMLKHMGFFAELDDNRTELDVNTQIEIVFKSLTKEFGEQKDMGKKKPTKCSVQPRRDRKKAKKLKDPKNIKCFFYNIKGHFRSNCKECLDYLVERGKGV</sequence>
<accession>A0A9D3V734</accession>
<evidence type="ECO:0000256" key="1">
    <source>
        <dbReference type="SAM" id="MobiDB-lite"/>
    </source>
</evidence>
<evidence type="ECO:0000313" key="2">
    <source>
        <dbReference type="EMBL" id="KAH1073344.1"/>
    </source>
</evidence>
<gene>
    <name evidence="2" type="ORF">J1N35_025672</name>
</gene>
<protein>
    <submittedName>
        <fullName evidence="2">Uncharacterized protein</fullName>
    </submittedName>
</protein>